<feature type="transmembrane region" description="Helical" evidence="7">
    <location>
        <begin position="190"/>
        <end position="210"/>
    </location>
</feature>
<feature type="transmembrane region" description="Helical" evidence="7">
    <location>
        <begin position="140"/>
        <end position="161"/>
    </location>
</feature>
<evidence type="ECO:0000259" key="8">
    <source>
        <dbReference type="PROSITE" id="PS50928"/>
    </source>
</evidence>
<dbReference type="STRING" id="1821621.A8C75_09465"/>
<dbReference type="AlphaFoldDB" id="A0A1A9F618"/>
<dbReference type="InterPro" id="IPR000515">
    <property type="entry name" value="MetI-like"/>
</dbReference>
<feature type="transmembrane region" description="Helical" evidence="7">
    <location>
        <begin position="101"/>
        <end position="128"/>
    </location>
</feature>
<keyword evidence="2 7" id="KW-0813">Transport</keyword>
<feature type="transmembrane region" description="Helical" evidence="7">
    <location>
        <begin position="252"/>
        <end position="274"/>
    </location>
</feature>
<evidence type="ECO:0000256" key="7">
    <source>
        <dbReference type="RuleBase" id="RU363032"/>
    </source>
</evidence>
<keyword evidence="5 7" id="KW-1133">Transmembrane helix</keyword>
<evidence type="ECO:0000256" key="2">
    <source>
        <dbReference type="ARBA" id="ARBA00022448"/>
    </source>
</evidence>
<feature type="domain" description="ABC transmembrane type-1" evidence="8">
    <location>
        <begin position="101"/>
        <end position="311"/>
    </location>
</feature>
<comment type="similarity">
    <text evidence="7">Belongs to the binding-protein-dependent transport system permease family.</text>
</comment>
<name>A0A1A9F618_9GAMM</name>
<evidence type="ECO:0000256" key="6">
    <source>
        <dbReference type="ARBA" id="ARBA00023136"/>
    </source>
</evidence>
<evidence type="ECO:0000313" key="10">
    <source>
        <dbReference type="Proteomes" id="UP000078070"/>
    </source>
</evidence>
<comment type="subcellular location">
    <subcellularLocation>
        <location evidence="1 7">Cell membrane</location>
        <topology evidence="1 7">Multi-pass membrane protein</topology>
    </subcellularLocation>
</comment>
<evidence type="ECO:0000256" key="1">
    <source>
        <dbReference type="ARBA" id="ARBA00004651"/>
    </source>
</evidence>
<protein>
    <submittedName>
        <fullName evidence="9">ABC transporter permease</fullName>
    </submittedName>
</protein>
<sequence>MLRYVFRRVLMMIPTLIVISVLVFTIIQLPPGDYLTTMVNELQAQGENVNQERVAYLREQYGLDRSGVEQYFHWVWGMLHGDMGHSFEHDKPVNEVVGDRMYLTMLVAFVTTLFVYVMSFPIGVYSAVRQYSIGDFTLSFIGFIGLATPNFLLALVLMYMAKAYFGTDIGGLMDAQYIDQPWTTDKVMSVLAHLWVPVLVIGTSGTAGMIRRLRANLLDELHKQYVVTAKAKGLGPIKVLVKYPLRMALNPFIADIGNLLPEMISGAVIVSVVLGLETTGPMLLKALQSQDMYLAGSFLMFISLLTVFGTLISDLALAVLDPRIRLDGGRNR</sequence>
<gene>
    <name evidence="9" type="ORF">A8C75_09465</name>
</gene>
<dbReference type="OrthoDB" id="9805855at2"/>
<dbReference type="Proteomes" id="UP000078070">
    <property type="component" value="Chromosome"/>
</dbReference>
<organism evidence="9 10">
    <name type="scientific">Marinobacterium aestuarii</name>
    <dbReference type="NCBI Taxonomy" id="1821621"/>
    <lineage>
        <taxon>Bacteria</taxon>
        <taxon>Pseudomonadati</taxon>
        <taxon>Pseudomonadota</taxon>
        <taxon>Gammaproteobacteria</taxon>
        <taxon>Oceanospirillales</taxon>
        <taxon>Oceanospirillaceae</taxon>
        <taxon>Marinobacterium</taxon>
    </lineage>
</organism>
<evidence type="ECO:0000256" key="5">
    <source>
        <dbReference type="ARBA" id="ARBA00022989"/>
    </source>
</evidence>
<keyword evidence="4 7" id="KW-0812">Transmembrane</keyword>
<feature type="transmembrane region" description="Helical" evidence="7">
    <location>
        <begin position="9"/>
        <end position="29"/>
    </location>
</feature>
<keyword evidence="6 7" id="KW-0472">Membrane</keyword>
<evidence type="ECO:0000256" key="4">
    <source>
        <dbReference type="ARBA" id="ARBA00022692"/>
    </source>
</evidence>
<accession>A0A1A9F618</accession>
<dbReference type="EMBL" id="CP015839">
    <property type="protein sequence ID" value="ANG65183.1"/>
    <property type="molecule type" value="Genomic_DNA"/>
</dbReference>
<dbReference type="PANTHER" id="PTHR30465:SF43">
    <property type="entry name" value="OLIGOPEPTIDE ABC TRANSPORTER, PERMEASE PROTEIN"/>
    <property type="match status" value="1"/>
</dbReference>
<dbReference type="InterPro" id="IPR035906">
    <property type="entry name" value="MetI-like_sf"/>
</dbReference>
<dbReference type="InterPro" id="IPR045621">
    <property type="entry name" value="BPD_transp_1_N"/>
</dbReference>
<dbReference type="GO" id="GO:0005886">
    <property type="term" value="C:plasma membrane"/>
    <property type="evidence" value="ECO:0007669"/>
    <property type="project" value="UniProtKB-SubCell"/>
</dbReference>
<dbReference type="KEGG" id="mars:A8C75_09465"/>
<keyword evidence="3" id="KW-1003">Cell membrane</keyword>
<dbReference type="Pfam" id="PF00528">
    <property type="entry name" value="BPD_transp_1"/>
    <property type="match status" value="1"/>
</dbReference>
<dbReference type="SUPFAM" id="SSF161098">
    <property type="entry name" value="MetI-like"/>
    <property type="match status" value="1"/>
</dbReference>
<evidence type="ECO:0000256" key="3">
    <source>
        <dbReference type="ARBA" id="ARBA00022475"/>
    </source>
</evidence>
<dbReference type="Gene3D" id="1.10.3720.10">
    <property type="entry name" value="MetI-like"/>
    <property type="match status" value="1"/>
</dbReference>
<dbReference type="Pfam" id="PF19300">
    <property type="entry name" value="BPD_transp_1_N"/>
    <property type="match status" value="1"/>
</dbReference>
<keyword evidence="10" id="KW-1185">Reference proteome</keyword>
<reference evidence="10" key="1">
    <citation type="submission" date="2016-05" db="EMBL/GenBank/DDBJ databases">
        <authorList>
            <person name="Baek K."/>
            <person name="Yang S.-J."/>
        </authorList>
    </citation>
    <scope>NUCLEOTIDE SEQUENCE [LARGE SCALE GENOMIC DNA]</scope>
    <source>
        <strain evidence="10">ST58-10</strain>
    </source>
</reference>
<evidence type="ECO:0000313" key="9">
    <source>
        <dbReference type="EMBL" id="ANG65183.1"/>
    </source>
</evidence>
<reference evidence="9 10" key="2">
    <citation type="journal article" date="2018" name="Int. J. Syst. Evol. Microbiol.">
        <title>Marinobacterium aestuarii sp. nov., a benzene-degrading marine bacterium isolated from estuary sediment.</title>
        <authorList>
            <person name="Bae S.S."/>
            <person name="Jung J."/>
            <person name="Chung D."/>
            <person name="Baek K."/>
        </authorList>
    </citation>
    <scope>NUCLEOTIDE SEQUENCE [LARGE SCALE GENOMIC DNA]</scope>
    <source>
        <strain evidence="9 10">ST58-10</strain>
    </source>
</reference>
<proteinExistence type="inferred from homology"/>
<feature type="transmembrane region" description="Helical" evidence="7">
    <location>
        <begin position="294"/>
        <end position="320"/>
    </location>
</feature>
<dbReference type="GO" id="GO:0055085">
    <property type="term" value="P:transmembrane transport"/>
    <property type="evidence" value="ECO:0007669"/>
    <property type="project" value="InterPro"/>
</dbReference>
<dbReference type="PROSITE" id="PS50928">
    <property type="entry name" value="ABC_TM1"/>
    <property type="match status" value="1"/>
</dbReference>
<dbReference type="PANTHER" id="PTHR30465">
    <property type="entry name" value="INNER MEMBRANE ABC TRANSPORTER"/>
    <property type="match status" value="1"/>
</dbReference>